<keyword evidence="2" id="KW-1185">Reference proteome</keyword>
<proteinExistence type="predicted"/>
<dbReference type="EMBL" id="BGZK01001667">
    <property type="protein sequence ID" value="GBP84237.1"/>
    <property type="molecule type" value="Genomic_DNA"/>
</dbReference>
<organism evidence="1 2">
    <name type="scientific">Eumeta variegata</name>
    <name type="common">Bagworm moth</name>
    <name type="synonym">Eumeta japonica</name>
    <dbReference type="NCBI Taxonomy" id="151549"/>
    <lineage>
        <taxon>Eukaryota</taxon>
        <taxon>Metazoa</taxon>
        <taxon>Ecdysozoa</taxon>
        <taxon>Arthropoda</taxon>
        <taxon>Hexapoda</taxon>
        <taxon>Insecta</taxon>
        <taxon>Pterygota</taxon>
        <taxon>Neoptera</taxon>
        <taxon>Endopterygota</taxon>
        <taxon>Lepidoptera</taxon>
        <taxon>Glossata</taxon>
        <taxon>Ditrysia</taxon>
        <taxon>Tineoidea</taxon>
        <taxon>Psychidae</taxon>
        <taxon>Oiketicinae</taxon>
        <taxon>Eumeta</taxon>
    </lineage>
</organism>
<evidence type="ECO:0000313" key="1">
    <source>
        <dbReference type="EMBL" id="GBP84237.1"/>
    </source>
</evidence>
<protein>
    <submittedName>
        <fullName evidence="1">Uncharacterized protein</fullName>
    </submittedName>
</protein>
<dbReference type="AlphaFoldDB" id="A0A4C1ZC85"/>
<sequence>MGVYVLMVDQIPGTESCILRFFYRWYNVRDSDGFTGLHSSLFLRTNRLALDFYDQRLQVYKHANPVGQYRQHRPVLELAGFISTELKAVRCGLME</sequence>
<comment type="caution">
    <text evidence="1">The sequence shown here is derived from an EMBL/GenBank/DDBJ whole genome shotgun (WGS) entry which is preliminary data.</text>
</comment>
<evidence type="ECO:0000313" key="2">
    <source>
        <dbReference type="Proteomes" id="UP000299102"/>
    </source>
</evidence>
<accession>A0A4C1ZC85</accession>
<name>A0A4C1ZC85_EUMVA</name>
<gene>
    <name evidence="1" type="ORF">EVAR_103425_1</name>
</gene>
<reference evidence="1 2" key="1">
    <citation type="journal article" date="2019" name="Commun. Biol.">
        <title>The bagworm genome reveals a unique fibroin gene that provides high tensile strength.</title>
        <authorList>
            <person name="Kono N."/>
            <person name="Nakamura H."/>
            <person name="Ohtoshi R."/>
            <person name="Tomita M."/>
            <person name="Numata K."/>
            <person name="Arakawa K."/>
        </authorList>
    </citation>
    <scope>NUCLEOTIDE SEQUENCE [LARGE SCALE GENOMIC DNA]</scope>
</reference>
<dbReference type="Proteomes" id="UP000299102">
    <property type="component" value="Unassembled WGS sequence"/>
</dbReference>